<gene>
    <name evidence="1" type="ORF">ENG63_02910</name>
</gene>
<dbReference type="AlphaFoldDB" id="A0A7C0Y3U2"/>
<proteinExistence type="predicted"/>
<name>A0A7C0Y3U2_DESA2</name>
<dbReference type="Proteomes" id="UP000886289">
    <property type="component" value="Unassembled WGS sequence"/>
</dbReference>
<accession>A0A7C0Y3U2</accession>
<organism evidence="1">
    <name type="scientific">Desulfofervidus auxilii</name>
    <dbReference type="NCBI Taxonomy" id="1621989"/>
    <lineage>
        <taxon>Bacteria</taxon>
        <taxon>Pseudomonadati</taxon>
        <taxon>Thermodesulfobacteriota</taxon>
        <taxon>Candidatus Desulfofervidia</taxon>
        <taxon>Candidatus Desulfofervidales</taxon>
        <taxon>Candidatus Desulfofervidaceae</taxon>
        <taxon>Candidatus Desulfofervidus</taxon>
    </lineage>
</organism>
<dbReference type="EMBL" id="DRBS01000113">
    <property type="protein sequence ID" value="HDD43797.1"/>
    <property type="molecule type" value="Genomic_DNA"/>
</dbReference>
<reference evidence="1" key="1">
    <citation type="journal article" date="2020" name="mSystems">
        <title>Genome- and Community-Level Interaction Insights into Carbon Utilization and Element Cycling Functions of Hydrothermarchaeota in Hydrothermal Sediment.</title>
        <authorList>
            <person name="Zhou Z."/>
            <person name="Liu Y."/>
            <person name="Xu W."/>
            <person name="Pan J."/>
            <person name="Luo Z.H."/>
            <person name="Li M."/>
        </authorList>
    </citation>
    <scope>NUCLEOTIDE SEQUENCE [LARGE SCALE GENOMIC DNA]</scope>
    <source>
        <strain evidence="1">HyVt-233</strain>
    </source>
</reference>
<comment type="caution">
    <text evidence="1">The sequence shown here is derived from an EMBL/GenBank/DDBJ whole genome shotgun (WGS) entry which is preliminary data.</text>
</comment>
<sequence length="68" mass="8139">MKRICLKPFEYRHIHCDYRRVVVNGTALCICNNERCKECMERYSKPVDEIDPQLLELLQKINLKGLEK</sequence>
<protein>
    <submittedName>
        <fullName evidence="1">Uncharacterized protein</fullName>
    </submittedName>
</protein>
<evidence type="ECO:0000313" key="1">
    <source>
        <dbReference type="EMBL" id="HDD43797.1"/>
    </source>
</evidence>